<sequence>MTLIFIGIPLVLIWMIHKFLKKKTTKRTSIIITSFLFLIFSYFLFRDFYPTNNFYLNDYKEKTNLQLPNSAKLIEKKGSNSIFNFGDYNISYTIELAENDFDLTHKELQDKGFKENKMYLETPENEFLLSQFQDTRIEKILVKDYGFKNYEILFMDNNKTIICNSNKW</sequence>
<dbReference type="Proteomes" id="UP000321945">
    <property type="component" value="Unassembled WGS sequence"/>
</dbReference>
<dbReference type="AlphaFoldDB" id="A0A5C6YSD6"/>
<comment type="caution">
    <text evidence="2">The sequence shown here is derived from an EMBL/GenBank/DDBJ whole genome shotgun (WGS) entry which is preliminary data.</text>
</comment>
<keyword evidence="1" id="KW-1133">Transmembrane helix</keyword>
<feature type="transmembrane region" description="Helical" evidence="1">
    <location>
        <begin position="28"/>
        <end position="45"/>
    </location>
</feature>
<dbReference type="EMBL" id="VORU01000003">
    <property type="protein sequence ID" value="TXD69824.1"/>
    <property type="molecule type" value="Genomic_DNA"/>
</dbReference>
<gene>
    <name evidence="2" type="ORF">ESV24_05120</name>
</gene>
<protein>
    <submittedName>
        <fullName evidence="2">Uncharacterized protein</fullName>
    </submittedName>
</protein>
<organism evidence="2 3">
    <name type="scientific">Aequorivita lipolytica</name>
    <dbReference type="NCBI Taxonomy" id="153267"/>
    <lineage>
        <taxon>Bacteria</taxon>
        <taxon>Pseudomonadati</taxon>
        <taxon>Bacteroidota</taxon>
        <taxon>Flavobacteriia</taxon>
        <taxon>Flavobacteriales</taxon>
        <taxon>Flavobacteriaceae</taxon>
        <taxon>Aequorivita</taxon>
    </lineage>
</organism>
<dbReference type="OrthoDB" id="1377073at2"/>
<keyword evidence="1" id="KW-0472">Membrane</keyword>
<evidence type="ECO:0000313" key="3">
    <source>
        <dbReference type="Proteomes" id="UP000321945"/>
    </source>
</evidence>
<name>A0A5C6YSD6_9FLAO</name>
<keyword evidence="3" id="KW-1185">Reference proteome</keyword>
<proteinExistence type="predicted"/>
<reference evidence="2 3" key="1">
    <citation type="submission" date="2019-08" db="EMBL/GenBank/DDBJ databases">
        <title>Genome of Aequorivita lipolytica Y10-2 (type strain).</title>
        <authorList>
            <person name="Bowman J.P."/>
        </authorList>
    </citation>
    <scope>NUCLEOTIDE SEQUENCE [LARGE SCALE GENOMIC DNA]</scope>
    <source>
        <strain evidence="2 3">Y10-2</strain>
    </source>
</reference>
<evidence type="ECO:0000313" key="2">
    <source>
        <dbReference type="EMBL" id="TXD69824.1"/>
    </source>
</evidence>
<evidence type="ECO:0000256" key="1">
    <source>
        <dbReference type="SAM" id="Phobius"/>
    </source>
</evidence>
<accession>A0A5C6YSD6</accession>
<keyword evidence="1" id="KW-0812">Transmembrane</keyword>
<dbReference type="RefSeq" id="WP_111814739.1">
    <property type="nucleotide sequence ID" value="NZ_CBCRZQ010000002.1"/>
</dbReference>